<protein>
    <submittedName>
        <fullName evidence="7">Biorientation of chromosomes in cell division protein 1-like 1 isoform X1</fullName>
    </submittedName>
</protein>
<feature type="compositionally biased region" description="Basic and acidic residues" evidence="4">
    <location>
        <begin position="3009"/>
        <end position="3021"/>
    </location>
</feature>
<feature type="region of interest" description="Disordered" evidence="4">
    <location>
        <begin position="2760"/>
        <end position="3021"/>
    </location>
</feature>
<feature type="compositionally biased region" description="Basic and acidic residues" evidence="4">
    <location>
        <begin position="1523"/>
        <end position="1537"/>
    </location>
</feature>
<dbReference type="CTD" id="259282"/>
<feature type="region of interest" description="Disordered" evidence="4">
    <location>
        <begin position="1198"/>
        <end position="1272"/>
    </location>
</feature>
<feature type="compositionally biased region" description="Acidic residues" evidence="4">
    <location>
        <begin position="404"/>
        <end position="428"/>
    </location>
</feature>
<feature type="compositionally biased region" description="Basic and acidic residues" evidence="4">
    <location>
        <begin position="296"/>
        <end position="353"/>
    </location>
</feature>
<feature type="region of interest" description="Disordered" evidence="4">
    <location>
        <begin position="1318"/>
        <end position="1499"/>
    </location>
</feature>
<feature type="compositionally biased region" description="Basic residues" evidence="4">
    <location>
        <begin position="2960"/>
        <end position="2971"/>
    </location>
</feature>
<evidence type="ECO:0000259" key="5">
    <source>
        <dbReference type="Pfam" id="PF05205"/>
    </source>
</evidence>
<evidence type="ECO:0000256" key="2">
    <source>
        <dbReference type="ARBA" id="ARBA00008463"/>
    </source>
</evidence>
<feature type="region of interest" description="Disordered" evidence="4">
    <location>
        <begin position="1687"/>
        <end position="1720"/>
    </location>
</feature>
<dbReference type="GO" id="GO:0005694">
    <property type="term" value="C:chromosome"/>
    <property type="evidence" value="ECO:0007669"/>
    <property type="project" value="UniProtKB-SubCell"/>
</dbReference>
<feature type="region of interest" description="Disordered" evidence="4">
    <location>
        <begin position="1"/>
        <end position="34"/>
    </location>
</feature>
<feature type="compositionally biased region" description="Basic and acidic residues" evidence="4">
    <location>
        <begin position="550"/>
        <end position="562"/>
    </location>
</feature>
<feature type="compositionally biased region" description="Basic and acidic residues" evidence="4">
    <location>
        <begin position="929"/>
        <end position="957"/>
    </location>
</feature>
<feature type="compositionally biased region" description="Pro residues" evidence="4">
    <location>
        <begin position="1"/>
        <end position="22"/>
    </location>
</feature>
<feature type="compositionally biased region" description="Polar residues" evidence="4">
    <location>
        <begin position="966"/>
        <end position="977"/>
    </location>
</feature>
<dbReference type="InterPro" id="IPR043244">
    <property type="entry name" value="BOD1L1"/>
</dbReference>
<dbReference type="OrthoDB" id="7605699at2759"/>
<feature type="region of interest" description="Disordered" evidence="4">
    <location>
        <begin position="1770"/>
        <end position="1794"/>
    </location>
</feature>
<feature type="compositionally biased region" description="Basic and acidic residues" evidence="4">
    <location>
        <begin position="230"/>
        <end position="240"/>
    </location>
</feature>
<feature type="region of interest" description="Disordered" evidence="4">
    <location>
        <begin position="1849"/>
        <end position="1881"/>
    </location>
</feature>
<feature type="compositionally biased region" description="Basic and acidic residues" evidence="4">
    <location>
        <begin position="367"/>
        <end position="379"/>
    </location>
</feature>
<feature type="region of interest" description="Disordered" evidence="4">
    <location>
        <begin position="2643"/>
        <end position="2663"/>
    </location>
</feature>
<feature type="compositionally biased region" description="Polar residues" evidence="4">
    <location>
        <begin position="1781"/>
        <end position="1793"/>
    </location>
</feature>
<feature type="compositionally biased region" description="Low complexity" evidence="4">
    <location>
        <begin position="1693"/>
        <end position="1711"/>
    </location>
</feature>
<feature type="compositionally biased region" description="Polar residues" evidence="4">
    <location>
        <begin position="1461"/>
        <end position="1471"/>
    </location>
</feature>
<feature type="compositionally biased region" description="Low complexity" evidence="4">
    <location>
        <begin position="845"/>
        <end position="855"/>
    </location>
</feature>
<feature type="compositionally biased region" description="Basic and acidic residues" evidence="4">
    <location>
        <begin position="483"/>
        <end position="514"/>
    </location>
</feature>
<feature type="compositionally biased region" description="Basic and acidic residues" evidence="4">
    <location>
        <begin position="1369"/>
        <end position="1387"/>
    </location>
</feature>
<feature type="compositionally biased region" description="Polar residues" evidence="4">
    <location>
        <begin position="1482"/>
        <end position="1499"/>
    </location>
</feature>
<feature type="compositionally biased region" description="Basic residues" evidence="4">
    <location>
        <begin position="902"/>
        <end position="912"/>
    </location>
</feature>
<feature type="compositionally biased region" description="Acidic residues" evidence="4">
    <location>
        <begin position="2901"/>
        <end position="2921"/>
    </location>
</feature>
<dbReference type="GeneID" id="108502047"/>
<feature type="compositionally biased region" description="Polar residues" evidence="4">
    <location>
        <begin position="649"/>
        <end position="660"/>
    </location>
</feature>
<feature type="compositionally biased region" description="Basic and acidic residues" evidence="4">
    <location>
        <begin position="573"/>
        <end position="585"/>
    </location>
</feature>
<dbReference type="Pfam" id="PF05205">
    <property type="entry name" value="COMPASS-Shg1"/>
    <property type="match status" value="1"/>
</dbReference>
<name>A0A6J0HZW1_9PASS</name>
<reference evidence="7" key="1">
    <citation type="submission" date="2025-08" db="UniProtKB">
        <authorList>
            <consortium name="RefSeq"/>
        </authorList>
    </citation>
    <scope>IDENTIFICATION</scope>
</reference>
<feature type="compositionally biased region" description="Basic and acidic residues" evidence="4">
    <location>
        <begin position="858"/>
        <end position="870"/>
    </location>
</feature>
<feature type="compositionally biased region" description="Basic and acidic residues" evidence="4">
    <location>
        <begin position="440"/>
        <end position="449"/>
    </location>
</feature>
<feature type="region of interest" description="Disordered" evidence="4">
    <location>
        <begin position="483"/>
        <end position="1167"/>
    </location>
</feature>
<dbReference type="RefSeq" id="XP_017679992.1">
    <property type="nucleotide sequence ID" value="XM_017824503.1"/>
</dbReference>
<keyword evidence="6" id="KW-1185">Reference proteome</keyword>
<feature type="compositionally biased region" description="Basic residues" evidence="4">
    <location>
        <begin position="2801"/>
        <end position="2810"/>
    </location>
</feature>
<sequence length="3021" mass="329017">MATNPQPPPPPPPPPQQPPPLPGAGAGAGGGAAEPELVSMIVNHLKSQGLFDQFRRDCLADVDTKPAYQNLRQRVDNFVSNHLATHTWSPHLNKNQLRNNIRQQVLKSGMLESGIDRIISQVVDPKINHTFRPQVEKAVHEFLATLNHKEEAGPSTAPSEEKADASVTVQGVSATTPSANVASDAMSILETITSLNQEASAARASTETSNSKNSDKVAKKLSSQQSVDGSTDKDKNMEDLPDREKAICDLSAEGAETLAKCEDVNELPYQSEEIKNSAKDTNVWTFTNKDIQQDSEDQKSKLLDKCDKKSDSSEKSERRKEKKEKLDKKSDHSKKSDDTVKSKEEKQAKESEPGKQLVPEKNSNKHKTTESTKETKEENSFIDSDMDVLSDITVSSVHTSDLSSFEEESEEEPVISDSTEEGEITSDEEEKKSQSRMKPHAHELSDGKAKPVRNAYVHKPFLYSKYFSDSDDERTVEQLRQSIAKEKEERLLRRQINRERLEEKRKQKAAEKTKSLKTGNQNAKGKSGLHLEEPPSKSLESKATGTSIKDVLKEQKILEKKVALSRKRKRYSRRAEDGCRKKYEPSEEDSKEVQKTNETCEKNSSKELKHNHGKSETPKQLRRLSEWGHSTEETKSDSKAEKEHRRKPSTSLQAEGVQQDSEARDPKRQSDRAEVNTEEPQKQKSISKNEKHPKKDTDTEIQHTKNAAKKEAKSYRDKNEKERTALEDKLSLKHKHKGDGIHKSNEDVELHSSERSSKGEDGGQKHNQQVKVSSDDKSERKSKHRSERKISVTGKDGKTTSESTLKAEELLRKENKKDRHLSTEKSRAECKTKRSLSDSKPQKDSLSASKQLASASHRRSESYSEDKYEIESTNSDCNLKHEDGVHKDRRRSKSLVEDKILLKSKSKSHSKQVKVSETELQENLTKQEIGQKDKDKSLEDSDLDKQHKSKNDDKGFEESGAESELVSGTQSTQGSQKDLSHRVKLHSGEKGSVKEKYRGDKDLSNSKLERRFSAEGHKSRNLKHSNKEIKKKEESVKSEDKDAKEVDGGHEKVLNVTVAMDKKQSKKVSCENRKGSVSNQDLLKEEKQSASTTESSQAPAPRKATMNNDSGHAEELMELDLKQTKVQETSNIEGKNSIQAADVKNAAKQKASRSVSNKGIKHSLTDPETRELRFLPAAEKTIEQEAISNKQVGALETLSKQTSMDQGPSKKGASKRKVVYETSGRILRNVPSKDQASKDSRRPKNPKTVINSNSDDVPLAISSSREDAADAKSMDMYVSDFTNSLGNMSKECHNSGETSSLKDTFTLKNDEAQVVYMEQDSAVPSSVMKDDGDNTMTNSIGKDSKIPQPDEEAMEDSTAGLPSQEDYNEAAKSESSQDRELKIKEENLMSDVTEDCGDVTAKELPLRRKEREHLNREPSTKGERSVMMNNVEKNEVHDNDDLIQSSSVLVPEGVPEESVKDSVTANGQEGNSLVGVEDKNESNGVGTSAGSSKPSSLQTTPITVIGTSTEKIIESTAMATSTGEERTECASHSEKGSDATTTCSEESEVAAICSSIEADEGFTTGIWVKSSEGCSFVTGADAGDCTVAAAEEGGSSVVTAGLAESESFLTSTEGEENGDCTMVDAEESDKVSVNASGVEIEDTVNSAGAEEKDDAVTSAGSEEKRKTSTCVDTGKLESSVSCLGEVESDGAVTSAGTETGEGSTSGDSSGEFRGSVTAGQVKEHEGTVTCTGAEERGHNFIICAVSGTDTQGESTVTGACTAVVTNNSATTGTGGDKSEDTVNGESTVTSTGITPEDDAVCTGLEDSNEGFAVCLEAEKCESLMDSIRAKEEANITTVSVGLCDDEGFVTSTGSKEEDEEGEDIVTSTGRGNEENEHASTCTGMESENALICIDAEEGESSIICIVAEQMEAESGVTGTNTNKLTIDSMTSAEKEANSGTNCKNDKGIVESSVTSADAANEGALAAHTAKHEGTLLPVVAEECEGPMTSAMAMQDKAQFGAEDKHENAMTSFDSRELDASISSVVPKEDETSLIPGDREVKVKGDIISTSTVEDAPLHSAVDAEEGPLAIARANESGESSMILTDPEDTEVPMPSTATELKECVHAFSSKQEKDECTMISTSIVEEFEAPMSSAAVECDDQLSSVKTEEINAVVSVDMEIHEVPMPSESSTGGDDDDESHPTASGKEEKDECAMISTSVMEEQVIVMSGEVTEEAIQHLSDTESKNETVIISTSTAECFEAPMSSVAMQDENKLAASETEGRYEAAMITTSMTEECEIVLISAAPQAESQLIVAEGEEDTILSPNTSEECKIVETTAAVDEQFGLAAFDADGKNKGSVIFVGECGAPVLRVATDNEDQHTASSEGDKEEGAVITLSTMEECDSLFTFTVIEESQLAAESTEVKDKSEEIFNTANQIECILSTTGPEEACRIPGRNSLLAIGGESETHESGVGAESAAPQTTVDSEITETDENSVNLMSVDEALCVEISTETAESPSSEAHEDGEQAEGVLHGDVTSELSSVISEAVVESDTQKNVSCKLNSNLLLESDFSEIRTPLPKAQTLSLVSANEVTVNTDHGEVIIEAELGQRSDLPLLHVEELCGSGDKTNLVKIDDTGIEVTFQKSNAGNNAALPKLAEELEFESNLRTDKSQQPESARSEEGCVDLPAKELQKDLLQRNIALERETSQVENLDTQITEEHRSRGIQCKSSETTDIEKCNQLIAQDAKKDEQNQCSKTKPDNMKDVISGDTAEVSKEIDVMCTPPKGTEEEKDEFSIEEEMSENKKHCVELNENSPEENQPVIVKRKRGRPRKYPLEAVQPGGGESKADMSTGNLQFSTFASRGKTPQIGTDVSDKKETTNEDEAEKAEMAVRKRGRKSRRSLVQSEETETLEPEKKRRKLTSSEDELKEQEEAEEEDGEEDDDAHSRATTRSATRLEAQRKQPSKPTTRATSKGSSPSSVSPRKRQKLATKKRSPSDTKINKSPPLTQLKAQSAKRKREDSPTVVRRKGQQKTEETPVKKAKR</sequence>
<feature type="compositionally biased region" description="Basic and acidic residues" evidence="4">
    <location>
        <begin position="591"/>
        <end position="643"/>
    </location>
</feature>
<feature type="compositionally biased region" description="Polar residues" evidence="4">
    <location>
        <begin position="1126"/>
        <end position="1139"/>
    </location>
</feature>
<feature type="domain" description="BOD1/SHG1" evidence="5">
    <location>
        <begin position="41"/>
        <end position="136"/>
    </location>
</feature>
<feature type="compositionally biased region" description="Basic and acidic residues" evidence="4">
    <location>
        <begin position="1060"/>
        <end position="1074"/>
    </location>
</feature>
<feature type="compositionally biased region" description="Basic and acidic residues" evidence="4">
    <location>
        <begin position="1400"/>
        <end position="1424"/>
    </location>
</feature>
<dbReference type="Proteomes" id="UP000504624">
    <property type="component" value="Unplaced"/>
</dbReference>
<proteinExistence type="inferred from homology"/>
<comment type="subcellular location">
    <subcellularLocation>
        <location evidence="1">Chromosome</location>
    </subcellularLocation>
</comment>
<feature type="compositionally biased region" description="Polar residues" evidence="4">
    <location>
        <begin position="2826"/>
        <end position="2838"/>
    </location>
</feature>
<feature type="region of interest" description="Disordered" evidence="4">
    <location>
        <begin position="263"/>
        <end position="451"/>
    </location>
</feature>
<gene>
    <name evidence="7" type="primary">BOD1L1</name>
</gene>
<evidence type="ECO:0000313" key="6">
    <source>
        <dbReference type="Proteomes" id="UP000504624"/>
    </source>
</evidence>
<feature type="region of interest" description="Disordered" evidence="4">
    <location>
        <begin position="2164"/>
        <end position="2192"/>
    </location>
</feature>
<dbReference type="PANTHER" id="PTHR47391">
    <property type="entry name" value="BIORIENTATION OF CHROMOSOMES IN CELL DIVISION 1 LIKE 1"/>
    <property type="match status" value="1"/>
</dbReference>
<keyword evidence="3" id="KW-0158">Chromosome</keyword>
<feature type="compositionally biased region" description="Basic and acidic residues" evidence="4">
    <location>
        <begin position="1025"/>
        <end position="1053"/>
    </location>
</feature>
<feature type="compositionally biased region" description="Basic residues" evidence="4">
    <location>
        <begin position="563"/>
        <end position="572"/>
    </location>
</feature>
<organism evidence="6 7">
    <name type="scientific">Lepidothrix coronata</name>
    <name type="common">blue-crowned manakin</name>
    <dbReference type="NCBI Taxonomy" id="321398"/>
    <lineage>
        <taxon>Eukaryota</taxon>
        <taxon>Metazoa</taxon>
        <taxon>Chordata</taxon>
        <taxon>Craniata</taxon>
        <taxon>Vertebrata</taxon>
        <taxon>Euteleostomi</taxon>
        <taxon>Archelosauria</taxon>
        <taxon>Archosauria</taxon>
        <taxon>Dinosauria</taxon>
        <taxon>Saurischia</taxon>
        <taxon>Theropoda</taxon>
        <taxon>Coelurosauria</taxon>
        <taxon>Aves</taxon>
        <taxon>Neognathae</taxon>
        <taxon>Neoaves</taxon>
        <taxon>Telluraves</taxon>
        <taxon>Australaves</taxon>
        <taxon>Passeriformes</taxon>
        <taxon>Pipridae</taxon>
        <taxon>Lepidothrix</taxon>
    </lineage>
</organism>
<feature type="compositionally biased region" description="Polar residues" evidence="4">
    <location>
        <begin position="1089"/>
        <end position="1098"/>
    </location>
</feature>
<accession>A0A6J0HZW1</accession>
<evidence type="ECO:0000256" key="1">
    <source>
        <dbReference type="ARBA" id="ARBA00004286"/>
    </source>
</evidence>
<evidence type="ECO:0000256" key="4">
    <source>
        <dbReference type="SAM" id="MobiDB-lite"/>
    </source>
</evidence>
<feature type="region of interest" description="Disordered" evidence="4">
    <location>
        <begin position="1518"/>
        <end position="1543"/>
    </location>
</feature>
<feature type="region of interest" description="Disordered" evidence="4">
    <location>
        <begin position="1641"/>
        <end position="1670"/>
    </location>
</feature>
<feature type="compositionally biased region" description="Basic and acidic residues" evidence="4">
    <location>
        <begin position="978"/>
        <end position="1018"/>
    </location>
</feature>
<feature type="compositionally biased region" description="Low complexity" evidence="4">
    <location>
        <begin position="2950"/>
        <end position="2959"/>
    </location>
</feature>
<feature type="compositionally biased region" description="Acidic residues" evidence="4">
    <location>
        <begin position="2767"/>
        <end position="2778"/>
    </location>
</feature>
<evidence type="ECO:0000313" key="7">
    <source>
        <dbReference type="RefSeq" id="XP_017679992.1"/>
    </source>
</evidence>
<feature type="compositionally biased region" description="Basic and acidic residues" evidence="4">
    <location>
        <begin position="795"/>
        <end position="843"/>
    </location>
</feature>
<feature type="compositionally biased region" description="Basic and acidic residues" evidence="4">
    <location>
        <begin position="1111"/>
        <end position="1125"/>
    </location>
</feature>
<feature type="region of interest" description="Disordered" evidence="4">
    <location>
        <begin position="200"/>
        <end position="240"/>
    </location>
</feature>
<dbReference type="InterPro" id="IPR055264">
    <property type="entry name" value="BOD1/SHG1_dom"/>
</dbReference>
<comment type="similarity">
    <text evidence="2">Belongs to the BOD1 family.</text>
</comment>
<dbReference type="PANTHER" id="PTHR47391:SF1">
    <property type="entry name" value="BIORIENTATION OF CHROMOSOMES IN CELL DIVISION 1 LIKE 1"/>
    <property type="match status" value="1"/>
</dbReference>
<feature type="compositionally biased region" description="Polar residues" evidence="4">
    <location>
        <begin position="279"/>
        <end position="290"/>
    </location>
</feature>
<evidence type="ECO:0000256" key="3">
    <source>
        <dbReference type="ARBA" id="ARBA00022454"/>
    </source>
</evidence>
<feature type="compositionally biased region" description="Basic and acidic residues" evidence="4">
    <location>
        <begin position="738"/>
        <end position="764"/>
    </location>
</feature>
<feature type="compositionally biased region" description="Low complexity" evidence="4">
    <location>
        <begin position="200"/>
        <end position="211"/>
    </location>
</feature>
<feature type="compositionally biased region" description="Basic and acidic residues" evidence="4">
    <location>
        <begin position="661"/>
        <end position="731"/>
    </location>
</feature>